<evidence type="ECO:0000256" key="8">
    <source>
        <dbReference type="ARBA" id="ARBA00038932"/>
    </source>
</evidence>
<evidence type="ECO:0000256" key="12">
    <source>
        <dbReference type="ARBA" id="ARBA00042730"/>
    </source>
</evidence>
<evidence type="ECO:0000256" key="6">
    <source>
        <dbReference type="ARBA" id="ARBA00036735"/>
    </source>
</evidence>
<name>A0A4P7NNJ3_PYROR</name>
<dbReference type="PANTHER" id="PTHR11954:SF6">
    <property type="entry name" value="MACROPHAGE MIGRATION INHIBITORY FACTOR"/>
    <property type="match status" value="1"/>
</dbReference>
<comment type="similarity">
    <text evidence="2">Belongs to the MIF family.</text>
</comment>
<dbReference type="SUPFAM" id="SSF55331">
    <property type="entry name" value="Tautomerase/MIF"/>
    <property type="match status" value="1"/>
</dbReference>
<dbReference type="PANTHER" id="PTHR11954">
    <property type="entry name" value="D-DOPACHROME DECARBOXYLASE"/>
    <property type="match status" value="1"/>
</dbReference>
<dbReference type="Pfam" id="PF01187">
    <property type="entry name" value="MIF"/>
    <property type="match status" value="1"/>
</dbReference>
<evidence type="ECO:0000256" key="10">
    <source>
        <dbReference type="ARBA" id="ARBA00041631"/>
    </source>
</evidence>
<gene>
    <name evidence="14" type="ORF">PoMZ_05565</name>
</gene>
<evidence type="ECO:0000256" key="11">
    <source>
        <dbReference type="ARBA" id="ARBA00041912"/>
    </source>
</evidence>
<organism evidence="14 15">
    <name type="scientific">Pyricularia oryzae</name>
    <name type="common">Rice blast fungus</name>
    <name type="synonym">Magnaporthe oryzae</name>
    <dbReference type="NCBI Taxonomy" id="318829"/>
    <lineage>
        <taxon>Eukaryota</taxon>
        <taxon>Fungi</taxon>
        <taxon>Dikarya</taxon>
        <taxon>Ascomycota</taxon>
        <taxon>Pezizomycotina</taxon>
        <taxon>Sordariomycetes</taxon>
        <taxon>Sordariomycetidae</taxon>
        <taxon>Magnaporthales</taxon>
        <taxon>Pyriculariaceae</taxon>
        <taxon>Pyricularia</taxon>
    </lineage>
</organism>
<comment type="subcellular location">
    <subcellularLocation>
        <location evidence="1">Secreted</location>
    </subcellularLocation>
</comment>
<feature type="region of interest" description="Disordered" evidence="13">
    <location>
        <begin position="65"/>
        <end position="122"/>
    </location>
</feature>
<sequence length="405" mass="45291">MAFRPNPVGVGPSIPEEDEEQPQPQPQHLLTGEAGKKDRHPPRSRLQLLARSSLQRLSFAHRKADLLQRQHHQSSSQTHRQHNKMSDRQSLDSTSDNCAMREIERGPPGDRKNNARSRMSQVDVLASKRRSTFFEDTFAASKGEKSGAKAATAMTERIRSEAIVMAEVKTNVILSDEFTFITELSYNLSLRYQRPVSSIVVSVQHGACMMYGGTFEPAYSMTIFALPSQMRPTTNKRNAVMIQMHMDEVLGVPSSRGIVRFVPMPEDNVAVSGRTIGSEITELAREAGIDLIDDDEGETLSKRRSVKLKNRLSVRQKSFSNFKDHSRSGSRELTPPTSASDHRPAVPPLPSPPLEPGYSHDGVRERLGPGPNDPMPVRKTRRRKSFVASIFGWPREDTNRPPIPL</sequence>
<evidence type="ECO:0000256" key="9">
    <source>
        <dbReference type="ARBA" id="ARBA00039086"/>
    </source>
</evidence>
<keyword evidence="4" id="KW-0964">Secreted</keyword>
<keyword evidence="3" id="KW-0202">Cytokine</keyword>
<keyword evidence="5" id="KW-0413">Isomerase</keyword>
<dbReference type="InterPro" id="IPR001398">
    <property type="entry name" value="Macrophage_inhib_fac"/>
</dbReference>
<evidence type="ECO:0000256" key="7">
    <source>
        <dbReference type="ARBA" id="ARBA00036823"/>
    </source>
</evidence>
<proteinExistence type="inferred from homology"/>
<dbReference type="EMBL" id="CP034209">
    <property type="protein sequence ID" value="QBZ63874.1"/>
    <property type="molecule type" value="Genomic_DNA"/>
</dbReference>
<comment type="catalytic activity">
    <reaction evidence="6">
        <text>3-phenylpyruvate = enol-phenylpyruvate</text>
        <dbReference type="Rhea" id="RHEA:17097"/>
        <dbReference type="ChEBI" id="CHEBI:16815"/>
        <dbReference type="ChEBI" id="CHEBI:18005"/>
        <dbReference type="EC" id="5.3.2.1"/>
    </reaction>
</comment>
<comment type="catalytic activity">
    <reaction evidence="7">
        <text>L-dopachrome = 5,6-dihydroxyindole-2-carboxylate</text>
        <dbReference type="Rhea" id="RHEA:13041"/>
        <dbReference type="ChEBI" id="CHEBI:16875"/>
        <dbReference type="ChEBI" id="CHEBI:57509"/>
        <dbReference type="EC" id="5.3.3.12"/>
    </reaction>
</comment>
<dbReference type="InterPro" id="IPR014347">
    <property type="entry name" value="Tautomerase/MIF_sf"/>
</dbReference>
<accession>A0A4P7NNJ3</accession>
<reference evidence="14 15" key="1">
    <citation type="journal article" date="2019" name="Mol. Biol. Evol.">
        <title>Blast fungal genomes show frequent chromosomal changes, gene gains and losses, and effector gene turnover.</title>
        <authorList>
            <person name="Gomez Luciano L.B."/>
            <person name="Jason Tsai I."/>
            <person name="Chuma I."/>
            <person name="Tosa Y."/>
            <person name="Chen Y.H."/>
            <person name="Li J.Y."/>
            <person name="Li M.Y."/>
            <person name="Jade Lu M.Y."/>
            <person name="Nakayashiki H."/>
            <person name="Li W.H."/>
        </authorList>
    </citation>
    <scope>NUCLEOTIDE SEQUENCE [LARGE SCALE GENOMIC DNA]</scope>
    <source>
        <strain evidence="14">MZ5-1-6</strain>
    </source>
</reference>
<feature type="region of interest" description="Disordered" evidence="13">
    <location>
        <begin position="1"/>
        <end position="44"/>
    </location>
</feature>
<dbReference type="AlphaFoldDB" id="A0A4P7NNJ3"/>
<dbReference type="GO" id="GO:0050178">
    <property type="term" value="F:phenylpyruvate tautomerase activity"/>
    <property type="evidence" value="ECO:0007669"/>
    <property type="project" value="UniProtKB-EC"/>
</dbReference>
<evidence type="ECO:0000256" key="13">
    <source>
        <dbReference type="SAM" id="MobiDB-lite"/>
    </source>
</evidence>
<evidence type="ECO:0000313" key="15">
    <source>
        <dbReference type="Proteomes" id="UP000294847"/>
    </source>
</evidence>
<evidence type="ECO:0000313" key="14">
    <source>
        <dbReference type="EMBL" id="QBZ63874.1"/>
    </source>
</evidence>
<evidence type="ECO:0000256" key="5">
    <source>
        <dbReference type="ARBA" id="ARBA00023235"/>
    </source>
</evidence>
<protein>
    <recommendedName>
        <fullName evidence="12">L-dopachrome isomerase</fullName>
        <ecNumber evidence="9">5.3.2.1</ecNumber>
        <ecNumber evidence="8">5.3.3.12</ecNumber>
    </recommendedName>
    <alternativeName>
        <fullName evidence="10">L-dopachrome tautomerase</fullName>
    </alternativeName>
    <alternativeName>
        <fullName evidence="11">Phenylpyruvate tautomerase</fullName>
    </alternativeName>
</protein>
<dbReference type="GO" id="GO:0005576">
    <property type="term" value="C:extracellular region"/>
    <property type="evidence" value="ECO:0007669"/>
    <property type="project" value="UniProtKB-SubCell"/>
</dbReference>
<dbReference type="Gene3D" id="3.30.429.10">
    <property type="entry name" value="Macrophage Migration Inhibitory Factor"/>
    <property type="match status" value="1"/>
</dbReference>
<dbReference type="GO" id="GO:0004167">
    <property type="term" value="F:dopachrome isomerase activity"/>
    <property type="evidence" value="ECO:0007669"/>
    <property type="project" value="UniProtKB-EC"/>
</dbReference>
<feature type="region of interest" description="Disordered" evidence="13">
    <location>
        <begin position="318"/>
        <end position="383"/>
    </location>
</feature>
<evidence type="ECO:0000256" key="4">
    <source>
        <dbReference type="ARBA" id="ARBA00022525"/>
    </source>
</evidence>
<feature type="compositionally biased region" description="Pro residues" evidence="13">
    <location>
        <begin position="345"/>
        <end position="355"/>
    </location>
</feature>
<evidence type="ECO:0000256" key="3">
    <source>
        <dbReference type="ARBA" id="ARBA00022514"/>
    </source>
</evidence>
<dbReference type="Proteomes" id="UP000294847">
    <property type="component" value="Chromosome 6"/>
</dbReference>
<evidence type="ECO:0000256" key="2">
    <source>
        <dbReference type="ARBA" id="ARBA00005851"/>
    </source>
</evidence>
<dbReference type="EC" id="5.3.2.1" evidence="9"/>
<feature type="compositionally biased region" description="Basic and acidic residues" evidence="13">
    <location>
        <begin position="99"/>
        <end position="113"/>
    </location>
</feature>
<dbReference type="EC" id="5.3.3.12" evidence="8"/>
<evidence type="ECO:0000256" key="1">
    <source>
        <dbReference type="ARBA" id="ARBA00004613"/>
    </source>
</evidence>